<gene>
    <name evidence="11" type="primary">cbhB</name>
    <name evidence="11" type="ORF">AK812_SmicGene10797</name>
</gene>
<dbReference type="Pfam" id="PF00840">
    <property type="entry name" value="Glyco_hydro_7"/>
    <property type="match status" value="1"/>
</dbReference>
<dbReference type="InterPro" id="IPR001722">
    <property type="entry name" value="Glyco_hydro_7"/>
</dbReference>
<dbReference type="Gene3D" id="2.70.100.10">
    <property type="entry name" value="Glycoside hydrolase, family 7, domain"/>
    <property type="match status" value="1"/>
</dbReference>
<protein>
    <recommendedName>
        <fullName evidence="3">cellulase</fullName>
        <ecNumber evidence="3">3.2.1.4</ecNumber>
    </recommendedName>
</protein>
<evidence type="ECO:0000256" key="4">
    <source>
        <dbReference type="ARBA" id="ARBA00022801"/>
    </source>
</evidence>
<comment type="similarity">
    <text evidence="2">Belongs to the glycosyl hydrolase 7 (cellulase C) family.</text>
</comment>
<dbReference type="GO" id="GO:0008810">
    <property type="term" value="F:cellulase activity"/>
    <property type="evidence" value="ECO:0007669"/>
    <property type="project" value="UniProtKB-EC"/>
</dbReference>
<dbReference type="OrthoDB" id="412382at2759"/>
<evidence type="ECO:0000256" key="1">
    <source>
        <dbReference type="ARBA" id="ARBA00000966"/>
    </source>
</evidence>
<dbReference type="AlphaFoldDB" id="A0A1Q9EEX3"/>
<keyword evidence="4 11" id="KW-0378">Hydrolase</keyword>
<keyword evidence="6" id="KW-0325">Glycoprotein</keyword>
<comment type="catalytic activity">
    <reaction evidence="1">
        <text>Endohydrolysis of (1-&gt;4)-beta-D-glucosidic linkages in cellulose, lichenin and cereal beta-D-glucans.</text>
        <dbReference type="EC" id="3.2.1.4"/>
    </reaction>
</comment>
<reference evidence="11 12" key="1">
    <citation type="submission" date="2016-02" db="EMBL/GenBank/DDBJ databases">
        <title>Genome analysis of coral dinoflagellate symbionts highlights evolutionary adaptations to a symbiotic lifestyle.</title>
        <authorList>
            <person name="Aranda M."/>
            <person name="Li Y."/>
            <person name="Liew Y.J."/>
            <person name="Baumgarten S."/>
            <person name="Simakov O."/>
            <person name="Wilson M."/>
            <person name="Piel J."/>
            <person name="Ashoor H."/>
            <person name="Bougouffa S."/>
            <person name="Bajic V.B."/>
            <person name="Ryu T."/>
            <person name="Ravasi T."/>
            <person name="Bayer T."/>
            <person name="Micklem G."/>
            <person name="Kim H."/>
            <person name="Bhak J."/>
            <person name="Lajeunesse T.C."/>
            <person name="Voolstra C.R."/>
        </authorList>
    </citation>
    <scope>NUCLEOTIDE SEQUENCE [LARGE SCALE GENOMIC DNA]</scope>
    <source>
        <strain evidence="11 12">CCMP2467</strain>
    </source>
</reference>
<dbReference type="CDD" id="cd07999">
    <property type="entry name" value="GH7_CBH_EG"/>
    <property type="match status" value="1"/>
</dbReference>
<comment type="caution">
    <text evidence="11">The sequence shown here is derived from an EMBL/GenBank/DDBJ whole genome shotgun (WGS) entry which is preliminary data.</text>
</comment>
<dbReference type="SUPFAM" id="SSF49899">
    <property type="entry name" value="Concanavalin A-like lectins/glucanases"/>
    <property type="match status" value="1"/>
</dbReference>
<keyword evidence="12" id="KW-1185">Reference proteome</keyword>
<evidence type="ECO:0000313" key="11">
    <source>
        <dbReference type="EMBL" id="OLQ05972.1"/>
    </source>
</evidence>
<evidence type="ECO:0000256" key="8">
    <source>
        <dbReference type="ARBA" id="ARBA00023295"/>
    </source>
</evidence>
<evidence type="ECO:0000256" key="3">
    <source>
        <dbReference type="ARBA" id="ARBA00012601"/>
    </source>
</evidence>
<dbReference type="PANTHER" id="PTHR33753:SF1">
    <property type="entry name" value="ENDO-BETA-1,4-GLUCANASE CELB"/>
    <property type="match status" value="1"/>
</dbReference>
<dbReference type="EMBL" id="LSRX01000171">
    <property type="protein sequence ID" value="OLQ05972.1"/>
    <property type="molecule type" value="Genomic_DNA"/>
</dbReference>
<dbReference type="PANTHER" id="PTHR33753">
    <property type="entry name" value="1,4-BETA-D-GLUCAN CELLOBIOHYDROLASE B"/>
    <property type="match status" value="1"/>
</dbReference>
<dbReference type="GO" id="GO:0030245">
    <property type="term" value="P:cellulose catabolic process"/>
    <property type="evidence" value="ECO:0007669"/>
    <property type="project" value="UniProtKB-KW"/>
</dbReference>
<feature type="region of interest" description="Disordered" evidence="10">
    <location>
        <begin position="628"/>
        <end position="662"/>
    </location>
</feature>
<dbReference type="Proteomes" id="UP000186817">
    <property type="component" value="Unassembled WGS sequence"/>
</dbReference>
<evidence type="ECO:0000313" key="12">
    <source>
        <dbReference type="Proteomes" id="UP000186817"/>
    </source>
</evidence>
<name>A0A1Q9EEX3_SYMMI</name>
<evidence type="ECO:0000256" key="10">
    <source>
        <dbReference type="SAM" id="MobiDB-lite"/>
    </source>
</evidence>
<evidence type="ECO:0000256" key="6">
    <source>
        <dbReference type="ARBA" id="ARBA00023180"/>
    </source>
</evidence>
<dbReference type="InterPro" id="IPR037019">
    <property type="entry name" value="Glyco_hydro_7_sf"/>
</dbReference>
<keyword evidence="7" id="KW-0119">Carbohydrate metabolism</keyword>
<keyword evidence="5" id="KW-0136">Cellulose degradation</keyword>
<feature type="compositionally biased region" description="Basic and acidic residues" evidence="10">
    <location>
        <begin position="652"/>
        <end position="662"/>
    </location>
</feature>
<evidence type="ECO:0000256" key="7">
    <source>
        <dbReference type="ARBA" id="ARBA00023277"/>
    </source>
</evidence>
<evidence type="ECO:0000256" key="9">
    <source>
        <dbReference type="ARBA" id="ARBA00023326"/>
    </source>
</evidence>
<accession>A0A1Q9EEX3</accession>
<feature type="compositionally biased region" description="Low complexity" evidence="10">
    <location>
        <begin position="628"/>
        <end position="639"/>
    </location>
</feature>
<keyword evidence="8" id="KW-0326">Glycosidase</keyword>
<organism evidence="11 12">
    <name type="scientific">Symbiodinium microadriaticum</name>
    <name type="common">Dinoflagellate</name>
    <name type="synonym">Zooxanthella microadriatica</name>
    <dbReference type="NCBI Taxonomy" id="2951"/>
    <lineage>
        <taxon>Eukaryota</taxon>
        <taxon>Sar</taxon>
        <taxon>Alveolata</taxon>
        <taxon>Dinophyceae</taxon>
        <taxon>Suessiales</taxon>
        <taxon>Symbiodiniaceae</taxon>
        <taxon>Symbiodinium</taxon>
    </lineage>
</organism>
<evidence type="ECO:0000256" key="2">
    <source>
        <dbReference type="ARBA" id="ARBA00006044"/>
    </source>
</evidence>
<evidence type="ECO:0000256" key="5">
    <source>
        <dbReference type="ARBA" id="ARBA00023001"/>
    </source>
</evidence>
<sequence>MFQPVTPPELLNAPQTPPILGTTVLNMYHRYMLKNRLRLRFDYAATGRSCIEIEVTHANHITMGDIMRILYREQTGIDPGAEIACAALVEHEARLQEAMLEDQETKKTFQMDERRYSYARREWEKWQRQQVMAARLSSKLPAEVYIFFNIFADGKQKSLPWNPTMALKQCTKAEGCTTKEHKLVLDANWRWIHTTDGYKNCYTGNTWDSSICSDPDACAQGCALEAVDAAQYESIYGITAVPGGVKLNFVTGSNVGSRLFLLEDDDTYKLFKLKNREFALDVDSSTVECGMNGAMYFIEMAADGGKGLGYNAAGAKYGTGYCDAQCPHDVKFIGGSANTKDWKPHPKDFSNTIGLGHYGACCAEMDIWEANNMATAYTPHPCNIDVPGQYVCEGTDCGDNDSGERYDGLCDKDGCDINPFRNGNTSFYGKGSDFAVDSSRPMTVVTQFLTTDGTDEGDLSEIRRFYVQDGRAIASPPITILPKTPDSITDEMCEDIKDLFDNKNDYQEKGGSKAMGESLDRGHVAAFSLWDDIDVHMMWLDSCYPEDKPCSDPGVHRGMCPGGEESAPQNVRRKHTFGHVIFANAAVGEIGTTQSVYPGSPVTSPPSTTATMPTETTTTTELTATMPTETSTTTQLTTTGISRSDWEPVDGGEGRACRGASRSDNKPQYYKVVRGIASLEDCQMTCAATAGCRGVEFSRQRCEVWLRAEGIEATLALPGFVCMRYGGPVATTTTPMMGTWPPVDGGDGRACRGASRSDNSADYYTVLPGLVNLDTCKARCQITNGCQGVEFSIGRCEIWTRPGGIQASIALQGFTCLGYQSAAVSTMPPNMDGETVTVGPVHRRRSTQSFFSGVAKAVQALPAAVEGFVMGPSGVDHLLSDKRQVQEFMAVRDEETRALRGPEACLLFSDWLHSSKPALSDISDTSEELWTTVLAEDAIEQLRRWNRWCDRIRELGGSLPDCALRVKALEKITKVVLQNHADVAFRINLTRAALQVDTNPDDMKVVQLHAQLLGELEADPLRLWAQGYAIPFLKEIPASTPAVLEESSGAGLGMQHRKEPLVEQANAVRADQVEDYEAAQDAEELSSPQMRWRAGYPAMECDLQQDVQADASSMLVGLESKVVVCTQNLGRLKTVRRKIRGYMMIHGHRCSTDAQTGMTTQVEEEPYEDPPWVQREELCPQSCDDIEVKKLAETSFTPNVEELLAGLTGELLWVSQRTRIDVCFAVGLMSSWTVRTIVLSSHPRMAKN</sequence>
<keyword evidence="9" id="KW-0624">Polysaccharide degradation</keyword>
<dbReference type="InterPro" id="IPR013320">
    <property type="entry name" value="ConA-like_dom_sf"/>
</dbReference>
<proteinExistence type="inferred from homology"/>
<dbReference type="PRINTS" id="PR00734">
    <property type="entry name" value="GLHYDRLASE7"/>
</dbReference>
<dbReference type="EC" id="3.2.1.4" evidence="3"/>